<evidence type="ECO:0000313" key="3">
    <source>
        <dbReference type="Proteomes" id="UP000054858"/>
    </source>
</evidence>
<keyword evidence="1" id="KW-0732">Signal</keyword>
<protein>
    <submittedName>
        <fullName evidence="2">Uncharacterized protein</fullName>
    </submittedName>
</protein>
<dbReference type="EMBL" id="LNYP01000013">
    <property type="protein sequence ID" value="KTD39775.1"/>
    <property type="molecule type" value="Genomic_DNA"/>
</dbReference>
<name>A0A0W0X5B6_9GAMM</name>
<proteinExistence type="predicted"/>
<dbReference type="RefSeq" id="WP_025385556.1">
    <property type="nucleotide sequence ID" value="NZ_LCUA01000036.1"/>
</dbReference>
<dbReference type="AlphaFoldDB" id="A0A0W0X5B6"/>
<accession>A0A0W0X5B6</accession>
<comment type="caution">
    <text evidence="2">The sequence shown here is derived from an EMBL/GenBank/DDBJ whole genome shotgun (WGS) entry which is preliminary data.</text>
</comment>
<feature type="chain" id="PRO_5006916166" evidence="1">
    <location>
        <begin position="24"/>
        <end position="71"/>
    </location>
</feature>
<gene>
    <name evidence="2" type="ORF">Loak_0882</name>
</gene>
<feature type="signal peptide" evidence="1">
    <location>
        <begin position="1"/>
        <end position="23"/>
    </location>
</feature>
<dbReference type="Proteomes" id="UP000054858">
    <property type="component" value="Unassembled WGS sequence"/>
</dbReference>
<sequence length="71" mass="7653">MLLRSLAILFSCVLCFNPAAAFADDTKECNAEQTAKCERFCGQHDGLESCIIDITTRSGTCTCQDGASVTR</sequence>
<organism evidence="2 3">
    <name type="scientific">Legionella oakridgensis</name>
    <dbReference type="NCBI Taxonomy" id="29423"/>
    <lineage>
        <taxon>Bacteria</taxon>
        <taxon>Pseudomonadati</taxon>
        <taxon>Pseudomonadota</taxon>
        <taxon>Gammaproteobacteria</taxon>
        <taxon>Legionellales</taxon>
        <taxon>Legionellaceae</taxon>
        <taxon>Legionella</taxon>
    </lineage>
</organism>
<reference evidence="2 3" key="1">
    <citation type="submission" date="2015-11" db="EMBL/GenBank/DDBJ databases">
        <title>Genomic analysis of 38 Legionella species identifies large and diverse effector repertoires.</title>
        <authorList>
            <person name="Burstein D."/>
            <person name="Amaro F."/>
            <person name="Zusman T."/>
            <person name="Lifshitz Z."/>
            <person name="Cohen O."/>
            <person name="Gilbert J.A."/>
            <person name="Pupko T."/>
            <person name="Shuman H.A."/>
            <person name="Segal G."/>
        </authorList>
    </citation>
    <scope>NUCLEOTIDE SEQUENCE [LARGE SCALE GENOMIC DNA]</scope>
    <source>
        <strain evidence="2 3">Oak Ridge-10</strain>
    </source>
</reference>
<evidence type="ECO:0000313" key="2">
    <source>
        <dbReference type="EMBL" id="KTD39775.1"/>
    </source>
</evidence>
<evidence type="ECO:0000256" key="1">
    <source>
        <dbReference type="SAM" id="SignalP"/>
    </source>
</evidence>
<dbReference type="PATRIC" id="fig|29423.5.peg.924"/>